<dbReference type="InterPro" id="IPR036236">
    <property type="entry name" value="Znf_C2H2_sf"/>
</dbReference>
<keyword evidence="10" id="KW-1185">Reference proteome</keyword>
<dbReference type="Pfam" id="PF13894">
    <property type="entry name" value="zf-C2H2_4"/>
    <property type="match status" value="1"/>
</dbReference>
<dbReference type="PROSITE" id="PS00028">
    <property type="entry name" value="ZINC_FINGER_C2H2_1"/>
    <property type="match status" value="6"/>
</dbReference>
<evidence type="ECO:0000313" key="10">
    <source>
        <dbReference type="Proteomes" id="UP000192223"/>
    </source>
</evidence>
<dbReference type="RefSeq" id="XP_025836126.1">
    <property type="nucleotide sequence ID" value="XM_025980341.1"/>
</dbReference>
<feature type="compositionally biased region" description="Polar residues" evidence="8">
    <location>
        <begin position="99"/>
        <end position="123"/>
    </location>
</feature>
<dbReference type="FunFam" id="3.30.160.60:FF:001049">
    <property type="entry name" value="zinc finger protein 319"/>
    <property type="match status" value="1"/>
</dbReference>
<evidence type="ECO:0000256" key="5">
    <source>
        <dbReference type="ARBA" id="ARBA00022833"/>
    </source>
</evidence>
<feature type="domain" description="C2H2-type" evidence="9">
    <location>
        <begin position="883"/>
        <end position="910"/>
    </location>
</feature>
<dbReference type="GO" id="GO:0008270">
    <property type="term" value="F:zinc ion binding"/>
    <property type="evidence" value="ECO:0007669"/>
    <property type="project" value="UniProtKB-KW"/>
</dbReference>
<accession>A0A7F5RJI8</accession>
<feature type="region of interest" description="Disordered" evidence="8">
    <location>
        <begin position="98"/>
        <end position="304"/>
    </location>
</feature>
<dbReference type="AlphaFoldDB" id="A0A7F5RJI8"/>
<evidence type="ECO:0000256" key="1">
    <source>
        <dbReference type="ARBA" id="ARBA00004123"/>
    </source>
</evidence>
<keyword evidence="5" id="KW-0862">Zinc</keyword>
<dbReference type="PROSITE" id="PS50157">
    <property type="entry name" value="ZINC_FINGER_C2H2_2"/>
    <property type="match status" value="9"/>
</dbReference>
<evidence type="ECO:0000256" key="6">
    <source>
        <dbReference type="ARBA" id="ARBA00023242"/>
    </source>
</evidence>
<dbReference type="InParanoid" id="A0A7F5RJI8"/>
<evidence type="ECO:0000256" key="8">
    <source>
        <dbReference type="SAM" id="MobiDB-lite"/>
    </source>
</evidence>
<feature type="domain" description="C2H2-type" evidence="9">
    <location>
        <begin position="675"/>
        <end position="708"/>
    </location>
</feature>
<evidence type="ECO:0000259" key="9">
    <source>
        <dbReference type="PROSITE" id="PS50157"/>
    </source>
</evidence>
<evidence type="ECO:0000256" key="4">
    <source>
        <dbReference type="ARBA" id="ARBA00022771"/>
    </source>
</evidence>
<name>A0A7F5RJI8_AGRPL</name>
<keyword evidence="4 7" id="KW-0863">Zinc-finger</keyword>
<evidence type="ECO:0000313" key="11">
    <source>
        <dbReference type="RefSeq" id="XP_025836126.1"/>
    </source>
</evidence>
<keyword evidence="2" id="KW-0479">Metal-binding</keyword>
<dbReference type="GO" id="GO:0005634">
    <property type="term" value="C:nucleus"/>
    <property type="evidence" value="ECO:0007669"/>
    <property type="project" value="UniProtKB-SubCell"/>
</dbReference>
<evidence type="ECO:0000256" key="3">
    <source>
        <dbReference type="ARBA" id="ARBA00022737"/>
    </source>
</evidence>
<dbReference type="InterPro" id="IPR013087">
    <property type="entry name" value="Znf_C2H2_type"/>
</dbReference>
<comment type="subcellular location">
    <subcellularLocation>
        <location evidence="1">Nucleus</location>
    </subcellularLocation>
</comment>
<dbReference type="SMART" id="SM00355">
    <property type="entry name" value="ZnF_C2H2"/>
    <property type="match status" value="18"/>
</dbReference>
<dbReference type="Pfam" id="PF00096">
    <property type="entry name" value="zf-C2H2"/>
    <property type="match status" value="2"/>
</dbReference>
<feature type="domain" description="C2H2-type" evidence="9">
    <location>
        <begin position="826"/>
        <end position="853"/>
    </location>
</feature>
<dbReference type="OrthoDB" id="7788172at2759"/>
<feature type="domain" description="C2H2-type" evidence="9">
    <location>
        <begin position="755"/>
        <end position="781"/>
    </location>
</feature>
<gene>
    <name evidence="11" type="primary">LOC108736210</name>
</gene>
<evidence type="ECO:0000256" key="2">
    <source>
        <dbReference type="ARBA" id="ARBA00022723"/>
    </source>
</evidence>
<organism evidence="10 11">
    <name type="scientific">Agrilus planipennis</name>
    <name type="common">Emerald ash borer</name>
    <name type="synonym">Agrilus marcopoli</name>
    <dbReference type="NCBI Taxonomy" id="224129"/>
    <lineage>
        <taxon>Eukaryota</taxon>
        <taxon>Metazoa</taxon>
        <taxon>Ecdysozoa</taxon>
        <taxon>Arthropoda</taxon>
        <taxon>Hexapoda</taxon>
        <taxon>Insecta</taxon>
        <taxon>Pterygota</taxon>
        <taxon>Neoptera</taxon>
        <taxon>Endopterygota</taxon>
        <taxon>Coleoptera</taxon>
        <taxon>Polyphaga</taxon>
        <taxon>Elateriformia</taxon>
        <taxon>Buprestoidea</taxon>
        <taxon>Buprestidae</taxon>
        <taxon>Agrilinae</taxon>
        <taxon>Agrilus</taxon>
    </lineage>
</organism>
<feature type="compositionally biased region" description="Basic and acidic residues" evidence="8">
    <location>
        <begin position="124"/>
        <end position="139"/>
    </location>
</feature>
<proteinExistence type="predicted"/>
<feature type="domain" description="C2H2-type" evidence="9">
    <location>
        <begin position="911"/>
        <end position="938"/>
    </location>
</feature>
<dbReference type="SUPFAM" id="SSF57667">
    <property type="entry name" value="beta-beta-alpha zinc fingers"/>
    <property type="match status" value="7"/>
</dbReference>
<dbReference type="GeneID" id="108736210"/>
<feature type="domain" description="C2H2-type" evidence="9">
    <location>
        <begin position="782"/>
        <end position="809"/>
    </location>
</feature>
<evidence type="ECO:0000256" key="7">
    <source>
        <dbReference type="PROSITE-ProRule" id="PRU00042"/>
    </source>
</evidence>
<dbReference type="PANTHER" id="PTHR24376:SF235">
    <property type="entry name" value="C2H2-TYPE DOMAIN-CONTAINING PROTEIN"/>
    <property type="match status" value="1"/>
</dbReference>
<feature type="domain" description="C2H2-type" evidence="9">
    <location>
        <begin position="853"/>
        <end position="882"/>
    </location>
</feature>
<dbReference type="Gene3D" id="3.30.160.60">
    <property type="entry name" value="Classic Zinc Finger"/>
    <property type="match status" value="8"/>
</dbReference>
<keyword evidence="6" id="KW-0539">Nucleus</keyword>
<dbReference type="Proteomes" id="UP000192223">
    <property type="component" value="Unplaced"/>
</dbReference>
<protein>
    <submittedName>
        <fullName evidence="11">Zinc finger protein 845 isoform X1</fullName>
    </submittedName>
</protein>
<sequence>METPVGMDDNYEDDAHYCLKCHSTIIGLDNYVNHRKLLCNKTTPQLLSADEGPITLKADDFFSSLELQSSSKKVSHTATNSKTSGIFTRSKTLAALHGNNASTKDCSTSPTLQKNNTENNSWVEESKEREKKNIVNKDCDTDESDGESVDLVCEDDDSDEDDEEEEYANVPPKSFTGGKWKPRSPIQWYGVQNQNDDREWNPPPPNYTGGKWKPVHYFSNKPKSPSPSSTDYKRPNHPEPPPPNYTKGKWKPPVLPRNKEYQEDEKWDPSVPPPSHTKGKWKPTVEVKSSAPPPSHTRGKWKPRDREELCTAVNKKIEGRPFVKSNGRIHYWCGPCNRRLSSKIVYNRHLKSELHLKRTNDGDLEVLPRVKEKQKLTKINNKVSPVPEKAVKKELSEKQRKRKKLYKHCDVCKSRVNMKSIGKHLISHYHCRRGDPVAPETQQLILDNIHNIVLQCPFQCAPCKFYCNTQETFLKHWTSLSHKTKNHSTNGYFNCGCCKFSCIESDEMHQHLIGQEHLEVISVINGSVPIVIKRLSPISCVTCGEEFLLNIQLRKHCERLGHSFANTASDTYQSKYKCSSCNGTFKSAIALQRHMLSAHNTSTFICGTCSVTFNDIEEAKNHRRTWEHRQKVLEKRQKQTKDGSDRKECHFCSKVFSSFSEMKEHQKVEHPDIKHSCPYCGKSFTIPQDLTVHIRTKACSFTDTEDKEHTCKQCPFKTDSMSDFLFHNALHTEPLILYPEEEHSQQAHKKPIEQYKCPVCEKFYPKSSLLGHLRLHTSERPYACKICRASFARKNNLLYHMKKHTKKDMAGDLKEKTGDGEKSRLHLCSACGASFRKRSILQQHMTRHTGKLYRCPRENCVFSARTPGELKPHLVTHEEKKPFSCELCDYKGKTKQQLLRHLTLHDSHKKFHCSQCSFSTRFASHLRRHLRLHTGAKPFTCPHCEYKCNTLENLRRHILSTTKHAGKYIYECRFCNIFQTNFAKDYKVHLVSAHSDKFVSTNEAITYIAGIYQSENDTSSFHVVLDDPKGQGSAEKESLQESTQSVSQQTCGTNDLGPAILLTSVSGQDANEHKIQDELFSMFIVSKDVVRVENMTESWIMEENYDVEEAGVLIPFQSEGDSLFNEHF</sequence>
<dbReference type="FunCoup" id="A0A7F5RJI8">
    <property type="interactions" value="160"/>
</dbReference>
<feature type="domain" description="C2H2-type" evidence="9">
    <location>
        <begin position="576"/>
        <end position="604"/>
    </location>
</feature>
<reference evidence="11" key="1">
    <citation type="submission" date="2025-08" db="UniProtKB">
        <authorList>
            <consortium name="RefSeq"/>
        </authorList>
    </citation>
    <scope>IDENTIFICATION</scope>
    <source>
        <tissue evidence="11">Entire body</tissue>
    </source>
</reference>
<dbReference type="PANTHER" id="PTHR24376">
    <property type="entry name" value="ZINC FINGER PROTEIN"/>
    <property type="match status" value="1"/>
</dbReference>
<keyword evidence="3" id="KW-0677">Repeat</keyword>
<feature type="domain" description="C2H2-type" evidence="9">
    <location>
        <begin position="647"/>
        <end position="675"/>
    </location>
</feature>
<feature type="compositionally biased region" description="Acidic residues" evidence="8">
    <location>
        <begin position="140"/>
        <end position="167"/>
    </location>
</feature>
<dbReference type="KEGG" id="apln:108736210"/>
<feature type="compositionally biased region" description="Low complexity" evidence="8">
    <location>
        <begin position="219"/>
        <end position="229"/>
    </location>
</feature>